<reference evidence="5" key="1">
    <citation type="submission" date="2011-02" db="EMBL/GenBank/DDBJ databases">
        <title>The complete genome of Planctomyces brasiliensis DSM 5305.</title>
        <authorList>
            <person name="Lucas S."/>
            <person name="Copeland A."/>
            <person name="Lapidus A."/>
            <person name="Bruce D."/>
            <person name="Goodwin L."/>
            <person name="Pitluck S."/>
            <person name="Kyrpides N."/>
            <person name="Mavromatis K."/>
            <person name="Pagani I."/>
            <person name="Ivanova N."/>
            <person name="Ovchinnikova G."/>
            <person name="Lu M."/>
            <person name="Detter J.C."/>
            <person name="Han C."/>
            <person name="Land M."/>
            <person name="Hauser L."/>
            <person name="Markowitz V."/>
            <person name="Cheng J.-F."/>
            <person name="Hugenholtz P."/>
            <person name="Woyke T."/>
            <person name="Wu D."/>
            <person name="Tindall B."/>
            <person name="Pomrenke H.G."/>
            <person name="Brambilla E."/>
            <person name="Klenk H.-P."/>
            <person name="Eisen J.A."/>
        </authorList>
    </citation>
    <scope>NUCLEOTIDE SEQUENCE [LARGE SCALE GENOMIC DNA]</scope>
    <source>
        <strain evidence="5">ATCC 49424 / DSM 5305 / JCM 21570 / NBRC 103401 / IFAM 1448</strain>
    </source>
</reference>
<dbReference type="KEGG" id="pbs:Plabr_4486"/>
<dbReference type="InterPro" id="IPR028349">
    <property type="entry name" value="PafC-like"/>
</dbReference>
<dbReference type="PANTHER" id="PTHR34580">
    <property type="match status" value="1"/>
</dbReference>
<dbReference type="Pfam" id="PF25583">
    <property type="entry name" value="WCX"/>
    <property type="match status" value="1"/>
</dbReference>
<dbReference type="InterPro" id="IPR036390">
    <property type="entry name" value="WH_DNA-bd_sf"/>
</dbReference>
<dbReference type="OrthoDB" id="274320at2"/>
<name>F0SLF2_RUBBR</name>
<feature type="domain" description="WCX" evidence="3">
    <location>
        <begin position="249"/>
        <end position="324"/>
    </location>
</feature>
<dbReference type="AlphaFoldDB" id="F0SLF2"/>
<sequence>MAETTQLMRQWRLLQMLSRRGQGVPLRDMAEETGVETRTILRDLNVLRNAGFPLAEHVKERGKKFWYLSREDGIGQLQFTLEEASALYLGRQYLDAFAGTLFWSGAQSGFGKIRAVLGETTVEHLDKLAEATHMTSISQADYSARAEMIDDLMVGIEDCKVTVITYQSLRSTEPVTHYNVHPYAMVFHKGALYLIAWSVDHSAIRTFKVDRISEVEVKGGLLKFERPERFDPGQYLEHSFGIFADDGPPQTVRVKFSAAVRRILEEKKFHPSQELRPQPDGGIVACFQLASFEEFRSFVLSFGRHAKVLEPKGLADDIRQEIFEMQAMYPVPQRNGHVRHSDVT</sequence>
<evidence type="ECO:0000313" key="4">
    <source>
        <dbReference type="EMBL" id="ADY62058.1"/>
    </source>
</evidence>
<evidence type="ECO:0000259" key="3">
    <source>
        <dbReference type="Pfam" id="PF25583"/>
    </source>
</evidence>
<dbReference type="Pfam" id="PF13280">
    <property type="entry name" value="WYL"/>
    <property type="match status" value="1"/>
</dbReference>
<dbReference type="Pfam" id="PF08279">
    <property type="entry name" value="HTH_11"/>
    <property type="match status" value="1"/>
</dbReference>
<keyword evidence="5" id="KW-1185">Reference proteome</keyword>
<evidence type="ECO:0000259" key="2">
    <source>
        <dbReference type="Pfam" id="PF13280"/>
    </source>
</evidence>
<organism evidence="4 5">
    <name type="scientific">Rubinisphaera brasiliensis (strain ATCC 49424 / DSM 5305 / JCM 21570 / IAM 15109 / NBRC 103401 / IFAM 1448)</name>
    <name type="common">Planctomyces brasiliensis</name>
    <dbReference type="NCBI Taxonomy" id="756272"/>
    <lineage>
        <taxon>Bacteria</taxon>
        <taxon>Pseudomonadati</taxon>
        <taxon>Planctomycetota</taxon>
        <taxon>Planctomycetia</taxon>
        <taxon>Planctomycetales</taxon>
        <taxon>Planctomycetaceae</taxon>
        <taxon>Rubinisphaera</taxon>
    </lineage>
</organism>
<dbReference type="Gene3D" id="1.10.10.10">
    <property type="entry name" value="Winged helix-like DNA-binding domain superfamily/Winged helix DNA-binding domain"/>
    <property type="match status" value="1"/>
</dbReference>
<feature type="domain" description="WYL" evidence="2">
    <location>
        <begin position="149"/>
        <end position="217"/>
    </location>
</feature>
<dbReference type="InterPro" id="IPR051534">
    <property type="entry name" value="CBASS_pafABC_assoc_protein"/>
</dbReference>
<proteinExistence type="predicted"/>
<dbReference type="HOGENOM" id="CLU_041141_4_1_0"/>
<evidence type="ECO:0000313" key="5">
    <source>
        <dbReference type="Proteomes" id="UP000006860"/>
    </source>
</evidence>
<dbReference type="RefSeq" id="WP_013630763.1">
    <property type="nucleotide sequence ID" value="NC_015174.1"/>
</dbReference>
<dbReference type="PIRSF" id="PIRSF016838">
    <property type="entry name" value="PafC"/>
    <property type="match status" value="1"/>
</dbReference>
<feature type="domain" description="Helix-turn-helix type 11" evidence="1">
    <location>
        <begin position="9"/>
        <end position="54"/>
    </location>
</feature>
<dbReference type="InterPro" id="IPR036388">
    <property type="entry name" value="WH-like_DNA-bd_sf"/>
</dbReference>
<dbReference type="InterPro" id="IPR013196">
    <property type="entry name" value="HTH_11"/>
</dbReference>
<dbReference type="Proteomes" id="UP000006860">
    <property type="component" value="Chromosome"/>
</dbReference>
<dbReference type="PANTHER" id="PTHR34580:SF1">
    <property type="entry name" value="PROTEIN PAFC"/>
    <property type="match status" value="1"/>
</dbReference>
<dbReference type="InterPro" id="IPR026881">
    <property type="entry name" value="WYL_dom"/>
</dbReference>
<protein>
    <submittedName>
        <fullName evidence="4">Helix-turn-helix type 11 domain protein</fullName>
    </submittedName>
</protein>
<dbReference type="PROSITE" id="PS52050">
    <property type="entry name" value="WYL"/>
    <property type="match status" value="1"/>
</dbReference>
<dbReference type="SUPFAM" id="SSF46785">
    <property type="entry name" value="Winged helix' DNA-binding domain"/>
    <property type="match status" value="1"/>
</dbReference>
<dbReference type="InterPro" id="IPR057727">
    <property type="entry name" value="WCX_dom"/>
</dbReference>
<evidence type="ECO:0000259" key="1">
    <source>
        <dbReference type="Pfam" id="PF08279"/>
    </source>
</evidence>
<gene>
    <name evidence="4" type="ordered locus">Plabr_4486</name>
</gene>
<dbReference type="eggNOG" id="COG2378">
    <property type="taxonomic scope" value="Bacteria"/>
</dbReference>
<dbReference type="EMBL" id="CP002546">
    <property type="protein sequence ID" value="ADY62058.1"/>
    <property type="molecule type" value="Genomic_DNA"/>
</dbReference>
<accession>F0SLF2</accession>
<dbReference type="STRING" id="756272.Plabr_4486"/>